<sequence>MRLFIQIRIHCLGCLRQLVCRGQGYEPPKQREGFPQWRQRSTHSGRYETFCLSESLWVLAIPKFLEITIIAKKIQNNNFLVFPIFPSCVCIFFCFLMVIFILKGHIFENFVEYFFTLID</sequence>
<reference evidence="2 3" key="1">
    <citation type="submission" date="2011-08" db="EMBL/GenBank/DDBJ databases">
        <authorList>
            <person name="Liu Z.J."/>
            <person name="Shi F.L."/>
            <person name="Lu J.Q."/>
            <person name="Li M."/>
            <person name="Wang Z.L."/>
        </authorList>
    </citation>
    <scope>NUCLEOTIDE SEQUENCE [LARGE SCALE GENOMIC DNA]</scope>
    <source>
        <strain evidence="2 3">USNM 41457</strain>
    </source>
</reference>
<evidence type="ECO:0000313" key="2">
    <source>
        <dbReference type="EMBL" id="EJW02990.1"/>
    </source>
</evidence>
<keyword evidence="1" id="KW-0812">Transmembrane</keyword>
<dbReference type="Proteomes" id="UP000003163">
    <property type="component" value="Unassembled WGS sequence"/>
</dbReference>
<gene>
    <name evidence="2" type="ORF">EDEG_02634</name>
</gene>
<proteinExistence type="predicted"/>
<name>J9DK53_EDHAE</name>
<evidence type="ECO:0000256" key="1">
    <source>
        <dbReference type="SAM" id="Phobius"/>
    </source>
</evidence>
<evidence type="ECO:0000313" key="3">
    <source>
        <dbReference type="Proteomes" id="UP000003163"/>
    </source>
</evidence>
<dbReference type="HOGENOM" id="CLU_2061441_0_0_1"/>
<dbReference type="VEuPathDB" id="MicrosporidiaDB:EDEG_02634"/>
<protein>
    <submittedName>
        <fullName evidence="2">Uncharacterized protein</fullName>
    </submittedName>
</protein>
<keyword evidence="1" id="KW-1133">Transmembrane helix</keyword>
<feature type="transmembrane region" description="Helical" evidence="1">
    <location>
        <begin position="79"/>
        <end position="102"/>
    </location>
</feature>
<accession>J9DK53</accession>
<keyword evidence="1" id="KW-0472">Membrane</keyword>
<dbReference type="EMBL" id="AFBI03000049">
    <property type="protein sequence ID" value="EJW02990.1"/>
    <property type="molecule type" value="Genomic_DNA"/>
</dbReference>
<dbReference type="AlphaFoldDB" id="J9DK53"/>
<organism evidence="2 3">
    <name type="scientific">Edhazardia aedis (strain USNM 41457)</name>
    <name type="common">Microsporidian parasite</name>
    <dbReference type="NCBI Taxonomy" id="1003232"/>
    <lineage>
        <taxon>Eukaryota</taxon>
        <taxon>Fungi</taxon>
        <taxon>Fungi incertae sedis</taxon>
        <taxon>Microsporidia</taxon>
        <taxon>Edhazardia</taxon>
    </lineage>
</organism>
<dbReference type="InParanoid" id="J9DK53"/>
<keyword evidence="3" id="KW-1185">Reference proteome</keyword>
<reference evidence="3" key="2">
    <citation type="submission" date="2015-07" db="EMBL/GenBank/DDBJ databases">
        <title>Contrasting host-pathogen interactions and genome evolution in two generalist and specialist microsporidian pathogens of mosquitoes.</title>
        <authorList>
            <consortium name="The Broad Institute Genomics Platform"/>
            <consortium name="The Broad Institute Genome Sequencing Center for Infectious Disease"/>
            <person name="Cuomo C.A."/>
            <person name="Sanscrainte N.D."/>
            <person name="Goldberg J.M."/>
            <person name="Heiman D."/>
            <person name="Young S."/>
            <person name="Zeng Q."/>
            <person name="Becnel J.J."/>
            <person name="Birren B.W."/>
        </authorList>
    </citation>
    <scope>NUCLEOTIDE SEQUENCE [LARGE SCALE GENOMIC DNA]</scope>
    <source>
        <strain evidence="3">USNM 41457</strain>
    </source>
</reference>
<comment type="caution">
    <text evidence="2">The sequence shown here is derived from an EMBL/GenBank/DDBJ whole genome shotgun (WGS) entry which is preliminary data.</text>
</comment>